<dbReference type="AlphaFoldDB" id="A0A7J0DUI2"/>
<protein>
    <submittedName>
        <fullName evidence="1">HEAT repeat-containing protein</fullName>
    </submittedName>
</protein>
<dbReference type="Proteomes" id="UP000585474">
    <property type="component" value="Unassembled WGS sequence"/>
</dbReference>
<gene>
    <name evidence="1" type="ORF">Acr_00g0081990</name>
</gene>
<dbReference type="InterPro" id="IPR044218">
    <property type="entry name" value="SWEETIE"/>
</dbReference>
<comment type="caution">
    <text evidence="1">The sequence shown here is derived from an EMBL/GenBank/DDBJ whole genome shotgun (WGS) entry which is preliminary data.</text>
</comment>
<reference evidence="2" key="1">
    <citation type="submission" date="2019-07" db="EMBL/GenBank/DDBJ databases">
        <title>De Novo Assembly of kiwifruit Actinidia rufa.</title>
        <authorList>
            <person name="Sugita-Konishi S."/>
            <person name="Sato K."/>
            <person name="Mori E."/>
            <person name="Abe Y."/>
            <person name="Kisaki G."/>
            <person name="Hamano K."/>
            <person name="Suezawa K."/>
            <person name="Otani M."/>
            <person name="Fukuda T."/>
            <person name="Manabe T."/>
            <person name="Gomi K."/>
            <person name="Tabuchi M."/>
            <person name="Akimitsu K."/>
            <person name="Kataoka I."/>
        </authorList>
    </citation>
    <scope>NUCLEOTIDE SEQUENCE [LARGE SCALE GENOMIC DNA]</scope>
    <source>
        <strain evidence="2">cv. Fuchu</strain>
    </source>
</reference>
<dbReference type="EMBL" id="BJWL01000404">
    <property type="protein sequence ID" value="GFS42839.1"/>
    <property type="molecule type" value="Genomic_DNA"/>
</dbReference>
<organism evidence="1 2">
    <name type="scientific">Actinidia rufa</name>
    <dbReference type="NCBI Taxonomy" id="165716"/>
    <lineage>
        <taxon>Eukaryota</taxon>
        <taxon>Viridiplantae</taxon>
        <taxon>Streptophyta</taxon>
        <taxon>Embryophyta</taxon>
        <taxon>Tracheophyta</taxon>
        <taxon>Spermatophyta</taxon>
        <taxon>Magnoliopsida</taxon>
        <taxon>eudicotyledons</taxon>
        <taxon>Gunneridae</taxon>
        <taxon>Pentapetalae</taxon>
        <taxon>asterids</taxon>
        <taxon>Ericales</taxon>
        <taxon>Actinidiaceae</taxon>
        <taxon>Actinidia</taxon>
    </lineage>
</organism>
<name>A0A7J0DUI2_9ERIC</name>
<evidence type="ECO:0000313" key="2">
    <source>
        <dbReference type="Proteomes" id="UP000585474"/>
    </source>
</evidence>
<keyword evidence="2" id="KW-1185">Reference proteome</keyword>
<dbReference type="PANTHER" id="PTHR46975">
    <property type="entry name" value="PROTEIN SWEETIE"/>
    <property type="match status" value="1"/>
</dbReference>
<proteinExistence type="predicted"/>
<accession>A0A7J0DUI2</accession>
<dbReference type="GO" id="GO:0005975">
    <property type="term" value="P:carbohydrate metabolic process"/>
    <property type="evidence" value="ECO:0007669"/>
    <property type="project" value="InterPro"/>
</dbReference>
<sequence length="155" mass="17117">MIRIHALAKAKAKAKAKNYVRANVPLSRFGVLVAQLECIVASAAHRPPDALLSFDLLSDLIFDGEELRERERSAIKMRHLGGAIGVHCRLLCCDLLSDLVSAIDKEPKVTRSCSLSSSRFFIFFRCIKGLAPEDYCHPSGDVQEKSVSWTGRTTS</sequence>
<evidence type="ECO:0000313" key="1">
    <source>
        <dbReference type="EMBL" id="GFS42839.1"/>
    </source>
</evidence>
<dbReference type="PANTHER" id="PTHR46975:SF2">
    <property type="entry name" value="PROTEIN SWEETIE"/>
    <property type="match status" value="1"/>
</dbReference>